<accession>A0A081KGA9</accession>
<gene>
    <name evidence="2" type="ORF">GV64_22935</name>
</gene>
<dbReference type="eggNOG" id="ENOG503172B">
    <property type="taxonomic scope" value="Bacteria"/>
</dbReference>
<dbReference type="AlphaFoldDB" id="A0A081KGA9"/>
<evidence type="ECO:0000259" key="1">
    <source>
        <dbReference type="Pfam" id="PF08000"/>
    </source>
</evidence>
<dbReference type="PANTHER" id="PTHR35796:SF3">
    <property type="entry name" value="BHLH DOMAIN-CONTAINING PROTEIN"/>
    <property type="match status" value="1"/>
</dbReference>
<keyword evidence="3" id="KW-1185">Reference proteome</keyword>
<name>A0A081KGA9_9GAMM</name>
<organism evidence="2 3">
    <name type="scientific">Endozoicomonas elysicola</name>
    <dbReference type="NCBI Taxonomy" id="305900"/>
    <lineage>
        <taxon>Bacteria</taxon>
        <taxon>Pseudomonadati</taxon>
        <taxon>Pseudomonadota</taxon>
        <taxon>Gammaproteobacteria</taxon>
        <taxon>Oceanospirillales</taxon>
        <taxon>Endozoicomonadaceae</taxon>
        <taxon>Endozoicomonas</taxon>
    </lineage>
</organism>
<dbReference type="GO" id="GO:0004386">
    <property type="term" value="F:helicase activity"/>
    <property type="evidence" value="ECO:0007669"/>
    <property type="project" value="UniProtKB-KW"/>
</dbReference>
<proteinExistence type="predicted"/>
<keyword evidence="2" id="KW-0347">Helicase</keyword>
<dbReference type="Gene3D" id="2.30.29.50">
    <property type="entry name" value="Bacterial Pleckstrin homology domain"/>
    <property type="match status" value="1"/>
</dbReference>
<reference evidence="2 3" key="1">
    <citation type="submission" date="2014-06" db="EMBL/GenBank/DDBJ databases">
        <title>Whole Genome Sequences of Three Symbiotic Endozoicomonas Bacteria.</title>
        <authorList>
            <person name="Neave M.J."/>
            <person name="Apprill A."/>
            <person name="Voolstra C.R."/>
        </authorList>
    </citation>
    <scope>NUCLEOTIDE SEQUENCE [LARGE SCALE GENOMIC DNA]</scope>
    <source>
        <strain evidence="2 3">DSM 22380</strain>
    </source>
</reference>
<keyword evidence="2" id="KW-0378">Hydrolase</keyword>
<dbReference type="Pfam" id="PF08000">
    <property type="entry name" value="bPH_1"/>
    <property type="match status" value="1"/>
</dbReference>
<feature type="domain" description="Bacterial Pleckstrin homology" evidence="1">
    <location>
        <begin position="2"/>
        <end position="122"/>
    </location>
</feature>
<dbReference type="InterPro" id="IPR012544">
    <property type="entry name" value="PHb"/>
</dbReference>
<evidence type="ECO:0000313" key="3">
    <source>
        <dbReference type="Proteomes" id="UP000027997"/>
    </source>
</evidence>
<keyword evidence="2" id="KW-0067">ATP-binding</keyword>
<dbReference type="CDD" id="cd13225">
    <property type="entry name" value="PH-like_bacteria"/>
    <property type="match status" value="1"/>
</dbReference>
<comment type="caution">
    <text evidence="2">The sequence shown here is derived from an EMBL/GenBank/DDBJ whole genome shotgun (WGS) entry which is preliminary data.</text>
</comment>
<sequence>MGLFDALLGNAGEMTNAEAMDDLATILNPSESVELAYKLVRDMVVLTNHRLILIDKQGLTGRKVEYRSIPYKSVTMFTVESVGHFDLDAELKIWISGQPEPMQMEFNSKTNIYSLQAILAAKVAGQ</sequence>
<dbReference type="SUPFAM" id="SSF50729">
    <property type="entry name" value="PH domain-like"/>
    <property type="match status" value="1"/>
</dbReference>
<evidence type="ECO:0000313" key="2">
    <source>
        <dbReference type="EMBL" id="KEI73185.1"/>
    </source>
</evidence>
<keyword evidence="2" id="KW-0547">Nucleotide-binding</keyword>
<dbReference type="RefSeq" id="WP_020582387.1">
    <property type="nucleotide sequence ID" value="NZ_JOJP01000001.1"/>
</dbReference>
<dbReference type="Proteomes" id="UP000027997">
    <property type="component" value="Unassembled WGS sequence"/>
</dbReference>
<dbReference type="PANTHER" id="PTHR35796">
    <property type="entry name" value="HYPOTHETICAL CYTOSOLIC PROTEIN"/>
    <property type="match status" value="1"/>
</dbReference>
<dbReference type="EMBL" id="JOJP01000001">
    <property type="protein sequence ID" value="KEI73185.1"/>
    <property type="molecule type" value="Genomic_DNA"/>
</dbReference>
<protein>
    <submittedName>
        <fullName evidence="2">Helicase</fullName>
    </submittedName>
</protein>
<dbReference type="InterPro" id="IPR037063">
    <property type="entry name" value="PHb_sf"/>
</dbReference>